<accession>X0RSN1</accession>
<organism evidence="1">
    <name type="scientific">marine sediment metagenome</name>
    <dbReference type="NCBI Taxonomy" id="412755"/>
    <lineage>
        <taxon>unclassified sequences</taxon>
        <taxon>metagenomes</taxon>
        <taxon>ecological metagenomes</taxon>
    </lineage>
</organism>
<dbReference type="Gene3D" id="1.10.10.10">
    <property type="entry name" value="Winged helix-like DNA-binding domain superfamily/Winged helix DNA-binding domain"/>
    <property type="match status" value="1"/>
</dbReference>
<comment type="caution">
    <text evidence="1">The sequence shown here is derived from an EMBL/GenBank/DDBJ whole genome shotgun (WGS) entry which is preliminary data.</text>
</comment>
<reference evidence="1" key="1">
    <citation type="journal article" date="2014" name="Front. Microbiol.">
        <title>High frequency of phylogenetically diverse reductive dehalogenase-homologous genes in deep subseafloor sedimentary metagenomes.</title>
        <authorList>
            <person name="Kawai M."/>
            <person name="Futagami T."/>
            <person name="Toyoda A."/>
            <person name="Takaki Y."/>
            <person name="Nishi S."/>
            <person name="Hori S."/>
            <person name="Arai W."/>
            <person name="Tsubouchi T."/>
            <person name="Morono Y."/>
            <person name="Uchiyama I."/>
            <person name="Ito T."/>
            <person name="Fujiyama A."/>
            <person name="Inagaki F."/>
            <person name="Takami H."/>
        </authorList>
    </citation>
    <scope>NUCLEOTIDE SEQUENCE</scope>
    <source>
        <strain evidence="1">Expedition CK06-06</strain>
    </source>
</reference>
<dbReference type="SUPFAM" id="SSF46785">
    <property type="entry name" value="Winged helix' DNA-binding domain"/>
    <property type="match status" value="1"/>
</dbReference>
<name>X0RSN1_9ZZZZ</name>
<dbReference type="InterPro" id="IPR036388">
    <property type="entry name" value="WH-like_DNA-bd_sf"/>
</dbReference>
<protein>
    <recommendedName>
        <fullName evidence="2">HTH marR-type domain-containing protein</fullName>
    </recommendedName>
</protein>
<evidence type="ECO:0008006" key="2">
    <source>
        <dbReference type="Google" id="ProtNLM"/>
    </source>
</evidence>
<proteinExistence type="predicted"/>
<sequence length="81" mass="9022">MIVLKPEDTKIKNATTLLHLLFKQGCLSRVELSRTKGLTKITITFIINKFIALGIVEEPSTISTDNVGKTPINLHIRTYAV</sequence>
<dbReference type="EMBL" id="BARS01002723">
    <property type="protein sequence ID" value="GAF71849.1"/>
    <property type="molecule type" value="Genomic_DNA"/>
</dbReference>
<dbReference type="InterPro" id="IPR036390">
    <property type="entry name" value="WH_DNA-bd_sf"/>
</dbReference>
<dbReference type="AlphaFoldDB" id="X0RSN1"/>
<gene>
    <name evidence="1" type="ORF">S01H1_05225</name>
</gene>
<evidence type="ECO:0000313" key="1">
    <source>
        <dbReference type="EMBL" id="GAF71849.1"/>
    </source>
</evidence>